<dbReference type="Gene3D" id="3.30.730.10">
    <property type="entry name" value="AP2/ERF domain"/>
    <property type="match status" value="1"/>
</dbReference>
<comment type="subcellular location">
    <subcellularLocation>
        <location evidence="1">Nucleus</location>
    </subcellularLocation>
</comment>
<keyword evidence="8" id="KW-1185">Reference proteome</keyword>
<dbReference type="AlphaFoldDB" id="A0AAD4S147"/>
<accession>A0AAD4S147</accession>
<proteinExistence type="predicted"/>
<keyword evidence="5" id="KW-0539">Nucleus</keyword>
<evidence type="ECO:0000256" key="5">
    <source>
        <dbReference type="ARBA" id="ARBA00023242"/>
    </source>
</evidence>
<gene>
    <name evidence="7" type="ORF">MKW98_019962</name>
</gene>
<evidence type="ECO:0000256" key="2">
    <source>
        <dbReference type="ARBA" id="ARBA00023015"/>
    </source>
</evidence>
<organism evidence="7 8">
    <name type="scientific">Papaver atlanticum</name>
    <dbReference type="NCBI Taxonomy" id="357466"/>
    <lineage>
        <taxon>Eukaryota</taxon>
        <taxon>Viridiplantae</taxon>
        <taxon>Streptophyta</taxon>
        <taxon>Embryophyta</taxon>
        <taxon>Tracheophyta</taxon>
        <taxon>Spermatophyta</taxon>
        <taxon>Magnoliopsida</taxon>
        <taxon>Ranunculales</taxon>
        <taxon>Papaveraceae</taxon>
        <taxon>Papaveroideae</taxon>
        <taxon>Papaver</taxon>
    </lineage>
</organism>
<keyword evidence="4" id="KW-0804">Transcription</keyword>
<dbReference type="GO" id="GO:0005634">
    <property type="term" value="C:nucleus"/>
    <property type="evidence" value="ECO:0007669"/>
    <property type="project" value="UniProtKB-SubCell"/>
</dbReference>
<evidence type="ECO:0000256" key="4">
    <source>
        <dbReference type="ARBA" id="ARBA00023163"/>
    </source>
</evidence>
<dbReference type="InterPro" id="IPR016177">
    <property type="entry name" value="DNA-bd_dom_sf"/>
</dbReference>
<keyword evidence="2" id="KW-0805">Transcription regulation</keyword>
<dbReference type="GO" id="GO:0003677">
    <property type="term" value="F:DNA binding"/>
    <property type="evidence" value="ECO:0007669"/>
    <property type="project" value="UniProtKB-KW"/>
</dbReference>
<name>A0AAD4S147_9MAGN</name>
<evidence type="ECO:0000313" key="8">
    <source>
        <dbReference type="Proteomes" id="UP001202328"/>
    </source>
</evidence>
<reference evidence="7" key="1">
    <citation type="submission" date="2022-04" db="EMBL/GenBank/DDBJ databases">
        <title>A functionally conserved STORR gene fusion in Papaver species that diverged 16.8 million years ago.</title>
        <authorList>
            <person name="Catania T."/>
        </authorList>
    </citation>
    <scope>NUCLEOTIDE SEQUENCE</scope>
    <source>
        <strain evidence="7">S-188037</strain>
    </source>
</reference>
<dbReference type="InterPro" id="IPR001471">
    <property type="entry name" value="AP2/ERF_dom"/>
</dbReference>
<dbReference type="EMBL" id="JAJJMB010015809">
    <property type="protein sequence ID" value="KAI3851963.1"/>
    <property type="molecule type" value="Genomic_DNA"/>
</dbReference>
<feature type="domain" description="AP2/ERF" evidence="6">
    <location>
        <begin position="40"/>
        <end position="85"/>
    </location>
</feature>
<keyword evidence="3" id="KW-0238">DNA-binding</keyword>
<protein>
    <recommendedName>
        <fullName evidence="6">AP2/ERF domain-containing protein</fullName>
    </recommendedName>
</protein>
<comment type="caution">
    <text evidence="7">The sequence shown here is derived from an EMBL/GenBank/DDBJ whole genome shotgun (WGS) entry which is preliminary data.</text>
</comment>
<dbReference type="InterPro" id="IPR036955">
    <property type="entry name" value="AP2/ERF_dom_sf"/>
</dbReference>
<evidence type="ECO:0000256" key="3">
    <source>
        <dbReference type="ARBA" id="ARBA00023125"/>
    </source>
</evidence>
<dbReference type="SUPFAM" id="SSF54171">
    <property type="entry name" value="DNA-binding domain"/>
    <property type="match status" value="1"/>
</dbReference>
<evidence type="ECO:0000259" key="6">
    <source>
        <dbReference type="SMART" id="SM00380"/>
    </source>
</evidence>
<dbReference type="GO" id="GO:0003700">
    <property type="term" value="F:DNA-binding transcription factor activity"/>
    <property type="evidence" value="ECO:0007669"/>
    <property type="project" value="InterPro"/>
</dbReference>
<dbReference type="SMART" id="SM00380">
    <property type="entry name" value="AP2"/>
    <property type="match status" value="1"/>
</dbReference>
<evidence type="ECO:0000256" key="1">
    <source>
        <dbReference type="ARBA" id="ARBA00004123"/>
    </source>
</evidence>
<evidence type="ECO:0000313" key="7">
    <source>
        <dbReference type="EMBL" id="KAI3851963.1"/>
    </source>
</evidence>
<sequence>MAVGTLHLSKQAGIAVSTTAEDLHHHDQLLLHTHQLKETHYRGVRRRSRGTLNTAEAAAIAYDEAAINLRGPKAKTTYRNGIIRSMHHQNHEQQQHHFVRTRDLRRNMFSSN</sequence>
<dbReference type="Proteomes" id="UP001202328">
    <property type="component" value="Unassembled WGS sequence"/>
</dbReference>